<keyword evidence="1" id="KW-0001">2Fe-2S</keyword>
<comment type="cofactor">
    <cofactor evidence="1">
        <name>[2Fe-2S] cluster</name>
        <dbReference type="ChEBI" id="CHEBI:190135"/>
    </cofactor>
    <text evidence="1">Binds 1 [2Fe-2S] cluster per subunit.</text>
</comment>
<dbReference type="PANTHER" id="PTHR43513:SF1">
    <property type="entry name" value="ANAEROBIC SULFITE REDUCTASE SUBUNIT B"/>
    <property type="match status" value="1"/>
</dbReference>
<dbReference type="Pfam" id="PF10418">
    <property type="entry name" value="DHODB_Fe-S_bind"/>
    <property type="match status" value="1"/>
</dbReference>
<dbReference type="InterPro" id="IPR017927">
    <property type="entry name" value="FAD-bd_FR_type"/>
</dbReference>
<gene>
    <name evidence="3" type="primary">asrB</name>
    <name evidence="3" type="ORF">ELD05_08125</name>
</gene>
<sequence>MSENIMLPHPHKIIDIIPETEDVYTFRVETSAKVKHGQFFQVSIPKIGEAPISVSCMGENWVELTIRKVGKLTNEIFNLKPGDKLFMRGPYGNSFPIEEFKGKHLVVIAGGTGVAPVRSFLKYFYENPDEIKSLHFIAGFRDEKNILFREDLKKFKTKFNTIYTLDRDKIEGFEVGLVTEHIKKIPFNSFEDYNVVIVGPHVMMHFAALECLKNGVTEEKIWVSFERRMSCGVGKCGHCKINEVYVCLEGPVFNYTKAKNLLD</sequence>
<dbReference type="GO" id="GO:0046872">
    <property type="term" value="F:metal ion binding"/>
    <property type="evidence" value="ECO:0007669"/>
    <property type="project" value="UniProtKB-KW"/>
</dbReference>
<dbReference type="InterPro" id="IPR014260">
    <property type="entry name" value="Sulphite_reductase_B"/>
</dbReference>
<reference evidence="3 4" key="1">
    <citation type="submission" date="2018-12" db="EMBL/GenBank/DDBJ databases">
        <title>Genome sequence from the cellulolytic species, Caldicellulosiruptor changbaiensis.</title>
        <authorList>
            <person name="Blumer-Schuette S.E."/>
            <person name="Mendoza C."/>
        </authorList>
    </citation>
    <scope>NUCLEOTIDE SEQUENCE [LARGE SCALE GENOMIC DNA]</scope>
    <source>
        <strain evidence="3 4">CBS-Z</strain>
    </source>
</reference>
<dbReference type="EMBL" id="CP034791">
    <property type="protein sequence ID" value="AZT90613.1"/>
    <property type="molecule type" value="Genomic_DNA"/>
</dbReference>
<dbReference type="InterPro" id="IPR001433">
    <property type="entry name" value="OxRdtase_FAD/NAD-bd"/>
</dbReference>
<dbReference type="Proteomes" id="UP000282930">
    <property type="component" value="Chromosome"/>
</dbReference>
<dbReference type="GO" id="GO:0006221">
    <property type="term" value="P:pyrimidine nucleotide biosynthetic process"/>
    <property type="evidence" value="ECO:0007669"/>
    <property type="project" value="InterPro"/>
</dbReference>
<dbReference type="PRINTS" id="PR00406">
    <property type="entry name" value="CYTB5RDTASE"/>
</dbReference>
<evidence type="ECO:0000313" key="3">
    <source>
        <dbReference type="EMBL" id="AZT90613.1"/>
    </source>
</evidence>
<dbReference type="PANTHER" id="PTHR43513">
    <property type="entry name" value="DIHYDROOROTATE DEHYDROGENASE B (NAD(+)), ELECTRON TRANSFER SUBUNIT"/>
    <property type="match status" value="1"/>
</dbReference>
<dbReference type="InterPro" id="IPR017938">
    <property type="entry name" value="Riboflavin_synthase-like_b-brl"/>
</dbReference>
<accession>A0A3T0D6F3</accession>
<dbReference type="PRINTS" id="PR00371">
    <property type="entry name" value="FPNCR"/>
</dbReference>
<keyword evidence="1" id="KW-0411">Iron-sulfur</keyword>
<proteinExistence type="predicted"/>
<dbReference type="NCBIfam" id="TIGR02911">
    <property type="entry name" value="sulfite_red_B"/>
    <property type="match status" value="1"/>
</dbReference>
<feature type="binding site" evidence="1">
    <location>
        <position position="239"/>
    </location>
    <ligand>
        <name>[2Fe-2S] cluster</name>
        <dbReference type="ChEBI" id="CHEBI:190135"/>
    </ligand>
</feature>
<dbReference type="InterPro" id="IPR012165">
    <property type="entry name" value="Cyt_c3_hydrogenase_gsu"/>
</dbReference>
<dbReference type="GO" id="GO:0051537">
    <property type="term" value="F:2 iron, 2 sulfur cluster binding"/>
    <property type="evidence" value="ECO:0007669"/>
    <property type="project" value="UniProtKB-KW"/>
</dbReference>
<dbReference type="Gene3D" id="2.40.30.10">
    <property type="entry name" value="Translation factors"/>
    <property type="match status" value="1"/>
</dbReference>
<keyword evidence="1" id="KW-0408">Iron</keyword>
<dbReference type="CDD" id="cd06221">
    <property type="entry name" value="sulfite_reductase_like"/>
    <property type="match status" value="1"/>
</dbReference>
<keyword evidence="4" id="KW-1185">Reference proteome</keyword>
<dbReference type="PROSITE" id="PS51384">
    <property type="entry name" value="FAD_FR"/>
    <property type="match status" value="1"/>
</dbReference>
<protein>
    <submittedName>
        <fullName evidence="3">Anaerobic sulfite reductase subunit AsrB</fullName>
    </submittedName>
</protein>
<feature type="binding site" evidence="1">
    <location>
        <position position="231"/>
    </location>
    <ligand>
        <name>[2Fe-2S] cluster</name>
        <dbReference type="ChEBI" id="CHEBI:190135"/>
    </ligand>
</feature>
<feature type="domain" description="FAD-binding FR-type" evidence="2">
    <location>
        <begin position="6"/>
        <end position="97"/>
    </location>
</feature>
<name>A0A3T0D6F3_9FIRM</name>
<keyword evidence="1" id="KW-0479">Metal-binding</keyword>
<dbReference type="InterPro" id="IPR039261">
    <property type="entry name" value="FNR_nucleotide-bd"/>
</dbReference>
<dbReference type="GO" id="GO:0050660">
    <property type="term" value="F:flavin adenine dinucleotide binding"/>
    <property type="evidence" value="ECO:0007669"/>
    <property type="project" value="InterPro"/>
</dbReference>
<feature type="binding site" evidence="1">
    <location>
        <position position="236"/>
    </location>
    <ligand>
        <name>[2Fe-2S] cluster</name>
        <dbReference type="ChEBI" id="CHEBI:190135"/>
    </ligand>
</feature>
<evidence type="ECO:0000256" key="1">
    <source>
        <dbReference type="PIRSR" id="PIRSR006816-2"/>
    </source>
</evidence>
<dbReference type="GO" id="GO:0016491">
    <property type="term" value="F:oxidoreductase activity"/>
    <property type="evidence" value="ECO:0007669"/>
    <property type="project" value="InterPro"/>
</dbReference>
<dbReference type="InterPro" id="IPR019480">
    <property type="entry name" value="Dihydroorotate_DH_Fe-S-bd"/>
</dbReference>
<dbReference type="SUPFAM" id="SSF63380">
    <property type="entry name" value="Riboflavin synthase domain-like"/>
    <property type="match status" value="1"/>
</dbReference>
<organism evidence="3 4">
    <name type="scientific">Caldicellulosiruptor changbaiensis</name>
    <dbReference type="NCBI Taxonomy" id="1222016"/>
    <lineage>
        <taxon>Bacteria</taxon>
        <taxon>Bacillati</taxon>
        <taxon>Bacillota</taxon>
        <taxon>Bacillota incertae sedis</taxon>
        <taxon>Caldicellulosiruptorales</taxon>
        <taxon>Caldicellulosiruptoraceae</taxon>
        <taxon>Caldicellulosiruptor</taxon>
    </lineage>
</organism>
<feature type="binding site" evidence="1">
    <location>
        <position position="247"/>
    </location>
    <ligand>
        <name>[2Fe-2S] cluster</name>
        <dbReference type="ChEBI" id="CHEBI:190135"/>
    </ligand>
</feature>
<dbReference type="InterPro" id="IPR050353">
    <property type="entry name" value="PyrK_electron_transfer"/>
</dbReference>
<dbReference type="InterPro" id="IPR001709">
    <property type="entry name" value="Flavoprot_Pyr_Nucl_cyt_Rdtase"/>
</dbReference>
<dbReference type="Pfam" id="PF00175">
    <property type="entry name" value="NAD_binding_1"/>
    <property type="match status" value="1"/>
</dbReference>
<evidence type="ECO:0000259" key="2">
    <source>
        <dbReference type="PROSITE" id="PS51384"/>
    </source>
</evidence>
<dbReference type="SUPFAM" id="SSF52343">
    <property type="entry name" value="Ferredoxin reductase-like, C-terminal NADP-linked domain"/>
    <property type="match status" value="1"/>
</dbReference>
<evidence type="ECO:0000313" key="4">
    <source>
        <dbReference type="Proteomes" id="UP000282930"/>
    </source>
</evidence>
<dbReference type="KEGG" id="ccha:ELD05_08125"/>
<dbReference type="PIRSF" id="PIRSF006816">
    <property type="entry name" value="Cyc3_hyd_g"/>
    <property type="match status" value="1"/>
</dbReference>
<dbReference type="AlphaFoldDB" id="A0A3T0D6F3"/>
<dbReference type="Gene3D" id="3.40.50.80">
    <property type="entry name" value="Nucleotide-binding domain of ferredoxin-NADP reductase (FNR) module"/>
    <property type="match status" value="1"/>
</dbReference>
<dbReference type="RefSeq" id="WP_127352030.1">
    <property type="nucleotide sequence ID" value="NZ_CP034791.1"/>
</dbReference>